<keyword evidence="4" id="KW-1185">Reference proteome</keyword>
<dbReference type="PANTHER" id="PTHR28498:SF1">
    <property type="entry name" value="ZINC FINGER SWIM DOMAIN-CONTAINING PROTEIN 7"/>
    <property type="match status" value="1"/>
</dbReference>
<evidence type="ECO:0000313" key="4">
    <source>
        <dbReference type="Proteomes" id="UP000822688"/>
    </source>
</evidence>
<gene>
    <name evidence="3" type="ORF">KC19_8G029100</name>
</gene>
<reference evidence="3" key="1">
    <citation type="submission" date="2020-06" db="EMBL/GenBank/DDBJ databases">
        <title>WGS assembly of Ceratodon purpureus strain R40.</title>
        <authorList>
            <person name="Carey S.B."/>
            <person name="Jenkins J."/>
            <person name="Shu S."/>
            <person name="Lovell J.T."/>
            <person name="Sreedasyam A."/>
            <person name="Maumus F."/>
            <person name="Tiley G.P."/>
            <person name="Fernandez-Pozo N."/>
            <person name="Barry K."/>
            <person name="Chen C."/>
            <person name="Wang M."/>
            <person name="Lipzen A."/>
            <person name="Daum C."/>
            <person name="Saski C.A."/>
            <person name="Payton A.C."/>
            <person name="Mcbreen J.C."/>
            <person name="Conrad R.E."/>
            <person name="Kollar L.M."/>
            <person name="Olsson S."/>
            <person name="Huttunen S."/>
            <person name="Landis J.B."/>
            <person name="Wickett N.J."/>
            <person name="Johnson M.G."/>
            <person name="Rensing S.A."/>
            <person name="Grimwood J."/>
            <person name="Schmutz J."/>
            <person name="Mcdaniel S.F."/>
        </authorList>
    </citation>
    <scope>NUCLEOTIDE SEQUENCE</scope>
    <source>
        <strain evidence="3">R40</strain>
    </source>
</reference>
<organism evidence="3 4">
    <name type="scientific">Ceratodon purpureus</name>
    <name type="common">Fire moss</name>
    <name type="synonym">Dicranum purpureum</name>
    <dbReference type="NCBI Taxonomy" id="3225"/>
    <lineage>
        <taxon>Eukaryota</taxon>
        <taxon>Viridiplantae</taxon>
        <taxon>Streptophyta</taxon>
        <taxon>Embryophyta</taxon>
        <taxon>Bryophyta</taxon>
        <taxon>Bryophytina</taxon>
        <taxon>Bryopsida</taxon>
        <taxon>Dicranidae</taxon>
        <taxon>Pseudoditrichales</taxon>
        <taxon>Ditrichaceae</taxon>
        <taxon>Ceratodon</taxon>
    </lineage>
</organism>
<accession>A0A8T0GWY3</accession>
<dbReference type="GO" id="GO:0000724">
    <property type="term" value="P:double-strand break repair via homologous recombination"/>
    <property type="evidence" value="ECO:0007669"/>
    <property type="project" value="TreeGrafter"/>
</dbReference>
<dbReference type="Proteomes" id="UP000822688">
    <property type="component" value="Chromosome 8"/>
</dbReference>
<keyword evidence="1" id="KW-0479">Metal-binding</keyword>
<protein>
    <recommendedName>
        <fullName evidence="2">SWIM-type domain-containing protein</fullName>
    </recommendedName>
</protein>
<dbReference type="PROSITE" id="PS50966">
    <property type="entry name" value="ZF_SWIM"/>
    <property type="match status" value="1"/>
</dbReference>
<feature type="domain" description="SWIM-type" evidence="2">
    <location>
        <begin position="62"/>
        <end position="112"/>
    </location>
</feature>
<dbReference type="OrthoDB" id="337581at2759"/>
<dbReference type="PANTHER" id="PTHR28498">
    <property type="entry name" value="ZINC FINGER SWIM DOMAIN-CONTAINING PROTEIN 7"/>
    <property type="match status" value="1"/>
</dbReference>
<sequence length="133" mass="14705">MGTAEAVVQSIMAAIESADSVTDEQLSTLYFIFEKNLERALRILDQGGVQRVIAQPSQRSVFQVIGESKTGPSSYLCFPEHFCSCQSFFFDVVSRSDQLCCKHQLAAKLASSLHRCRDVTVSDAELAHLLLQC</sequence>
<evidence type="ECO:0000313" key="3">
    <source>
        <dbReference type="EMBL" id="KAG0563413.1"/>
    </source>
</evidence>
<keyword evidence="1" id="KW-0863">Zinc-finger</keyword>
<name>A0A8T0GWY3_CERPU</name>
<dbReference type="EMBL" id="CM026429">
    <property type="protein sequence ID" value="KAG0563413.1"/>
    <property type="molecule type" value="Genomic_DNA"/>
</dbReference>
<dbReference type="GO" id="GO:0008270">
    <property type="term" value="F:zinc ion binding"/>
    <property type="evidence" value="ECO:0007669"/>
    <property type="project" value="UniProtKB-KW"/>
</dbReference>
<keyword evidence="1" id="KW-0862">Zinc</keyword>
<dbReference type="AlphaFoldDB" id="A0A8T0GWY3"/>
<comment type="caution">
    <text evidence="3">The sequence shown here is derived from an EMBL/GenBank/DDBJ whole genome shotgun (WGS) entry which is preliminary data.</text>
</comment>
<dbReference type="InterPro" id="IPR007527">
    <property type="entry name" value="Znf_SWIM"/>
</dbReference>
<evidence type="ECO:0000259" key="2">
    <source>
        <dbReference type="PROSITE" id="PS50966"/>
    </source>
</evidence>
<dbReference type="GO" id="GO:0097196">
    <property type="term" value="C:Shu complex"/>
    <property type="evidence" value="ECO:0007669"/>
    <property type="project" value="TreeGrafter"/>
</dbReference>
<proteinExistence type="predicted"/>
<evidence type="ECO:0000256" key="1">
    <source>
        <dbReference type="PROSITE-ProRule" id="PRU00325"/>
    </source>
</evidence>